<dbReference type="EMBL" id="JAHLFQ010000069">
    <property type="protein sequence ID" value="MBU3803819.1"/>
    <property type="molecule type" value="Genomic_DNA"/>
</dbReference>
<organism evidence="2 3">
    <name type="scientific">Candidatus Cellulosilyticum pullistercoris</name>
    <dbReference type="NCBI Taxonomy" id="2838521"/>
    <lineage>
        <taxon>Bacteria</taxon>
        <taxon>Bacillati</taxon>
        <taxon>Bacillota</taxon>
        <taxon>Clostridia</taxon>
        <taxon>Lachnospirales</taxon>
        <taxon>Cellulosilyticaceae</taxon>
        <taxon>Cellulosilyticum</taxon>
    </lineage>
</organism>
<proteinExistence type="predicted"/>
<gene>
    <name evidence="2" type="ORF">H9872_03540</name>
</gene>
<sequence>MKPSQKGYTLIELVTVLLIMALLGCGVQIGNRMVKEVTLKAKASEIVKGIEYIKQSAAVTGNTYAIICFENRILFRKLPHDTLYKVQLGQNIRVPAYMTGEHFFKFKGTMAPSKGGTLILKDKSLRKQARITVGIATGKVRVYYETI</sequence>
<protein>
    <submittedName>
        <fullName evidence="2">Prepilin-type N-terminal cleavage/methylation domain-containing protein</fullName>
    </submittedName>
</protein>
<dbReference type="NCBIfam" id="TIGR02532">
    <property type="entry name" value="IV_pilin_GFxxxE"/>
    <property type="match status" value="1"/>
</dbReference>
<keyword evidence="1" id="KW-1133">Transmembrane helix</keyword>
<dbReference type="Pfam" id="PF07963">
    <property type="entry name" value="N_methyl"/>
    <property type="match status" value="1"/>
</dbReference>
<name>A0A9E2KBK8_9FIRM</name>
<keyword evidence="1" id="KW-0812">Transmembrane</keyword>
<evidence type="ECO:0000313" key="3">
    <source>
        <dbReference type="Proteomes" id="UP000824229"/>
    </source>
</evidence>
<keyword evidence="1" id="KW-0472">Membrane</keyword>
<reference evidence="2" key="1">
    <citation type="journal article" date="2021" name="PeerJ">
        <title>Extensive microbial diversity within the chicken gut microbiome revealed by metagenomics and culture.</title>
        <authorList>
            <person name="Gilroy R."/>
            <person name="Ravi A."/>
            <person name="Getino M."/>
            <person name="Pursley I."/>
            <person name="Horton D.L."/>
            <person name="Alikhan N.F."/>
            <person name="Baker D."/>
            <person name="Gharbi K."/>
            <person name="Hall N."/>
            <person name="Watson M."/>
            <person name="Adriaenssens E.M."/>
            <person name="Foster-Nyarko E."/>
            <person name="Jarju S."/>
            <person name="Secka A."/>
            <person name="Antonio M."/>
            <person name="Oren A."/>
            <person name="Chaudhuri R.R."/>
            <person name="La Ragione R."/>
            <person name="Hildebrand F."/>
            <person name="Pallen M.J."/>
        </authorList>
    </citation>
    <scope>NUCLEOTIDE SEQUENCE</scope>
    <source>
        <strain evidence="2">B5-657</strain>
    </source>
</reference>
<comment type="caution">
    <text evidence="2">The sequence shown here is derived from an EMBL/GenBank/DDBJ whole genome shotgun (WGS) entry which is preliminary data.</text>
</comment>
<reference evidence="2" key="2">
    <citation type="submission" date="2021-04" db="EMBL/GenBank/DDBJ databases">
        <authorList>
            <person name="Gilroy R."/>
        </authorList>
    </citation>
    <scope>NUCLEOTIDE SEQUENCE</scope>
    <source>
        <strain evidence="2">B5-657</strain>
    </source>
</reference>
<evidence type="ECO:0000256" key="1">
    <source>
        <dbReference type="SAM" id="Phobius"/>
    </source>
</evidence>
<dbReference type="InterPro" id="IPR012902">
    <property type="entry name" value="N_methyl_site"/>
</dbReference>
<dbReference type="PROSITE" id="PS51257">
    <property type="entry name" value="PROKAR_LIPOPROTEIN"/>
    <property type="match status" value="1"/>
</dbReference>
<accession>A0A9E2KBK8</accession>
<feature type="transmembrane region" description="Helical" evidence="1">
    <location>
        <begin position="7"/>
        <end position="29"/>
    </location>
</feature>
<dbReference type="Proteomes" id="UP000824229">
    <property type="component" value="Unassembled WGS sequence"/>
</dbReference>
<evidence type="ECO:0000313" key="2">
    <source>
        <dbReference type="EMBL" id="MBU3803819.1"/>
    </source>
</evidence>
<dbReference type="AlphaFoldDB" id="A0A9E2KBK8"/>